<dbReference type="RefSeq" id="WP_015474399.1">
    <property type="nucleotide sequence ID" value="NZ_JBHSSO010000004.1"/>
</dbReference>
<dbReference type="SUPFAM" id="SSF47413">
    <property type="entry name" value="lambda repressor-like DNA-binding domains"/>
    <property type="match status" value="1"/>
</dbReference>
<dbReference type="Pfam" id="PF01381">
    <property type="entry name" value="HTH_3"/>
    <property type="match status" value="1"/>
</dbReference>
<name>A0ABW1U8S0_9LACO</name>
<dbReference type="Proteomes" id="UP001596258">
    <property type="component" value="Unassembled WGS sequence"/>
</dbReference>
<keyword evidence="1" id="KW-0238">DNA-binding</keyword>
<dbReference type="SMART" id="SM00530">
    <property type="entry name" value="HTH_XRE"/>
    <property type="match status" value="1"/>
</dbReference>
<evidence type="ECO:0000313" key="3">
    <source>
        <dbReference type="EMBL" id="MFC6288789.1"/>
    </source>
</evidence>
<dbReference type="CDD" id="cd00093">
    <property type="entry name" value="HTH_XRE"/>
    <property type="match status" value="1"/>
</dbReference>
<dbReference type="PANTHER" id="PTHR46797:SF1">
    <property type="entry name" value="METHYLPHOSPHONATE SYNTHASE"/>
    <property type="match status" value="1"/>
</dbReference>
<dbReference type="PROSITE" id="PS50943">
    <property type="entry name" value="HTH_CROC1"/>
    <property type="match status" value="1"/>
</dbReference>
<dbReference type="EMBL" id="JBHSSO010000004">
    <property type="protein sequence ID" value="MFC6288789.1"/>
    <property type="molecule type" value="Genomic_DNA"/>
</dbReference>
<evidence type="ECO:0000313" key="4">
    <source>
        <dbReference type="Proteomes" id="UP001596258"/>
    </source>
</evidence>
<proteinExistence type="predicted"/>
<evidence type="ECO:0000259" key="2">
    <source>
        <dbReference type="PROSITE" id="PS50943"/>
    </source>
</evidence>
<sequence>MNRIKELRLKHNLTLKELSTRTGISVSSLSAYERGDRSPKIEALETLAKTFDVPLFYLDGSAGRDGQIREVAPYLTLNDDGTIALNIPDDFQKEIQKTYNEIPEPAQFGFDVFNDVWEKVDEFAFKVPPYIKDAVNLYFLKLLSRANYTDQTGNDPTHGHNSFN</sequence>
<evidence type="ECO:0000256" key="1">
    <source>
        <dbReference type="ARBA" id="ARBA00023125"/>
    </source>
</evidence>
<dbReference type="InterPro" id="IPR010982">
    <property type="entry name" value="Lambda_DNA-bd_dom_sf"/>
</dbReference>
<accession>A0ABW1U8S0</accession>
<feature type="domain" description="HTH cro/C1-type" evidence="2">
    <location>
        <begin position="4"/>
        <end position="58"/>
    </location>
</feature>
<reference evidence="4" key="1">
    <citation type="journal article" date="2019" name="Int. J. Syst. Evol. Microbiol.">
        <title>The Global Catalogue of Microorganisms (GCM) 10K type strain sequencing project: providing services to taxonomists for standard genome sequencing and annotation.</title>
        <authorList>
            <consortium name="The Broad Institute Genomics Platform"/>
            <consortium name="The Broad Institute Genome Sequencing Center for Infectious Disease"/>
            <person name="Wu L."/>
            <person name="Ma J."/>
        </authorList>
    </citation>
    <scope>NUCLEOTIDE SEQUENCE [LARGE SCALE GENOMIC DNA]</scope>
    <source>
        <strain evidence="4">CCM 8893</strain>
    </source>
</reference>
<dbReference type="InterPro" id="IPR050807">
    <property type="entry name" value="TransReg_Diox_bact_type"/>
</dbReference>
<dbReference type="InterPro" id="IPR001387">
    <property type="entry name" value="Cro/C1-type_HTH"/>
</dbReference>
<dbReference type="Gene3D" id="1.10.260.40">
    <property type="entry name" value="lambda repressor-like DNA-binding domains"/>
    <property type="match status" value="1"/>
</dbReference>
<comment type="caution">
    <text evidence="3">The sequence shown here is derived from an EMBL/GenBank/DDBJ whole genome shotgun (WGS) entry which is preliminary data.</text>
</comment>
<keyword evidence="4" id="KW-1185">Reference proteome</keyword>
<protein>
    <submittedName>
        <fullName evidence="3">Helix-turn-helix domain-containing protein</fullName>
    </submittedName>
</protein>
<gene>
    <name evidence="3" type="ORF">ACFP1M_01005</name>
</gene>
<dbReference type="PANTHER" id="PTHR46797">
    <property type="entry name" value="HTH-TYPE TRANSCRIPTIONAL REGULATOR"/>
    <property type="match status" value="1"/>
</dbReference>
<organism evidence="3 4">
    <name type="scientific">Levilactobacillus angrenensis</name>
    <dbReference type="NCBI Taxonomy" id="2486020"/>
    <lineage>
        <taxon>Bacteria</taxon>
        <taxon>Bacillati</taxon>
        <taxon>Bacillota</taxon>
        <taxon>Bacilli</taxon>
        <taxon>Lactobacillales</taxon>
        <taxon>Lactobacillaceae</taxon>
        <taxon>Levilactobacillus</taxon>
    </lineage>
</organism>